<evidence type="ECO:0000313" key="2">
    <source>
        <dbReference type="Proteomes" id="UP000095472"/>
    </source>
</evidence>
<dbReference type="EMBL" id="CP182910">
    <property type="protein sequence ID" value="XPM67463.1"/>
    <property type="molecule type" value="Genomic_DNA"/>
</dbReference>
<accession>A0ACD5H2H8</accession>
<evidence type="ECO:0000313" key="1">
    <source>
        <dbReference type="EMBL" id="XPM67463.1"/>
    </source>
</evidence>
<reference evidence="1 2" key="1">
    <citation type="journal article" date="2016" name="Genome Announc.">
        <title>Draft Genome Sequence of the Thermotolerant Cyanobacterium Desertifilum sp. IPPAS B-1220.</title>
        <authorList>
            <person name="Mironov K.S."/>
            <person name="Sinetova M.A."/>
            <person name="Bolatkhan K."/>
            <person name="Zayadan B.K."/>
            <person name="Ustinova V.V."/>
            <person name="Kupriyanova E.V."/>
            <person name="Skrypnik A.N."/>
            <person name="Gogoleva N.E."/>
            <person name="Gogolev Y.V."/>
            <person name="Los D.A."/>
        </authorList>
    </citation>
    <scope>NUCLEOTIDE SEQUENCE [LARGE SCALE GENOMIC DNA]</scope>
    <source>
        <strain evidence="1 2">IPPAS B-1220</strain>
    </source>
</reference>
<name>A0ACD5H2H8_9CYAN</name>
<proteinExistence type="predicted"/>
<organism evidence="1 2">
    <name type="scientific">Desertifilum tharense IPPAS B-1220</name>
    <dbReference type="NCBI Taxonomy" id="1781255"/>
    <lineage>
        <taxon>Bacteria</taxon>
        <taxon>Bacillati</taxon>
        <taxon>Cyanobacteriota</taxon>
        <taxon>Cyanophyceae</taxon>
        <taxon>Desertifilales</taxon>
        <taxon>Desertifilaceae</taxon>
        <taxon>Desertifilum</taxon>
    </lineage>
</organism>
<sequence length="49" mass="5466">MPIKLRSLLYLLWSFTEAIAIFKSHVTVTLLGVACGVDSTNRQLTPNVF</sequence>
<gene>
    <name evidence="1" type="ORF">BH720_037675</name>
</gene>
<keyword evidence="1" id="KW-0614">Plasmid</keyword>
<geneLocation type="plasmid" evidence="1 2">
    <name>p10kb</name>
</geneLocation>
<keyword evidence="2" id="KW-1185">Reference proteome</keyword>
<protein>
    <submittedName>
        <fullName evidence="1">Uncharacterized protein</fullName>
    </submittedName>
</protein>
<dbReference type="Proteomes" id="UP000095472">
    <property type="component" value="Plasmid p10kb"/>
</dbReference>